<proteinExistence type="predicted"/>
<gene>
    <name evidence="2" type="ORF">SPSK_02810</name>
</gene>
<name>A0A0F2MCI4_SPOSC</name>
<dbReference type="KEGG" id="ssck:SPSK_02810"/>
<dbReference type="EMBL" id="AXCR01000006">
    <property type="protein sequence ID" value="KJR86789.1"/>
    <property type="molecule type" value="Genomic_DNA"/>
</dbReference>
<dbReference type="AlphaFoldDB" id="A0A0F2MCI4"/>
<evidence type="ECO:0000313" key="3">
    <source>
        <dbReference type="Proteomes" id="UP000033710"/>
    </source>
</evidence>
<keyword evidence="1" id="KW-0732">Signal</keyword>
<sequence length="156" mass="17230">MSVLSVAALRILPHHLFAFPQPVSVDDTSDWPATSRQADKDVQGTGRRTAACGSKRALWPGATWSLGSHCNSSVDLLVFEWETRDWRTGGSRSKSMHTYGILGCLLLSDVGRGAARSMLLTSFVPRPPPVFSRRKSFLHIASDSGPRIVRIREWPD</sequence>
<evidence type="ECO:0008006" key="4">
    <source>
        <dbReference type="Google" id="ProtNLM"/>
    </source>
</evidence>
<dbReference type="RefSeq" id="XP_016589465.1">
    <property type="nucleotide sequence ID" value="XM_016729674.1"/>
</dbReference>
<protein>
    <recommendedName>
        <fullName evidence="4">Secreted protein</fullName>
    </recommendedName>
</protein>
<feature type="chain" id="PRO_5002455120" description="Secreted protein" evidence="1">
    <location>
        <begin position="19"/>
        <end position="156"/>
    </location>
</feature>
<reference evidence="2 3" key="2">
    <citation type="journal article" date="2015" name="Eukaryot. Cell">
        <title>Asexual propagation of a virulent clone complex in a human and feline outbreak of sporotrichosis.</title>
        <authorList>
            <person name="Teixeira Mde M."/>
            <person name="Rodrigues A.M."/>
            <person name="Tsui C.K."/>
            <person name="de Almeida L.G."/>
            <person name="Van Diepeningen A.D."/>
            <person name="van den Ende B.G."/>
            <person name="Fernandes G.F."/>
            <person name="Kano R."/>
            <person name="Hamelin R.C."/>
            <person name="Lopes-Bezerra L.M."/>
            <person name="Vasconcelos A.T."/>
            <person name="de Hoog S."/>
            <person name="de Camargo Z.P."/>
            <person name="Felipe M.S."/>
        </authorList>
    </citation>
    <scope>NUCLEOTIDE SEQUENCE [LARGE SCALE GENOMIC DNA]</scope>
    <source>
        <strain evidence="2 3">1099-18</strain>
    </source>
</reference>
<reference evidence="2 3" key="1">
    <citation type="journal article" date="2014" name="BMC Genomics">
        <title>Comparative genomics of the major fungal agents of human and animal Sporotrichosis: Sporothrix schenckii and Sporothrix brasiliensis.</title>
        <authorList>
            <person name="Teixeira M.M."/>
            <person name="de Almeida L.G."/>
            <person name="Kubitschek-Barreira P."/>
            <person name="Alves F.L."/>
            <person name="Kioshima E.S."/>
            <person name="Abadio A.K."/>
            <person name="Fernandes L."/>
            <person name="Derengowski L.S."/>
            <person name="Ferreira K.S."/>
            <person name="Souza R.C."/>
            <person name="Ruiz J.C."/>
            <person name="de Andrade N.C."/>
            <person name="Paes H.C."/>
            <person name="Nicola A.M."/>
            <person name="Albuquerque P."/>
            <person name="Gerber A.L."/>
            <person name="Martins V.P."/>
            <person name="Peconick L.D."/>
            <person name="Neto A.V."/>
            <person name="Chaucanez C.B."/>
            <person name="Silva P.A."/>
            <person name="Cunha O.L."/>
            <person name="de Oliveira F.F."/>
            <person name="dos Santos T.C."/>
            <person name="Barros A.L."/>
            <person name="Soares M.A."/>
            <person name="de Oliveira L.M."/>
            <person name="Marini M.M."/>
            <person name="Villalobos-Duno H."/>
            <person name="Cunha M.M."/>
            <person name="de Hoog S."/>
            <person name="da Silveira J.F."/>
            <person name="Henrissat B."/>
            <person name="Nino-Vega G.A."/>
            <person name="Cisalpino P.S."/>
            <person name="Mora-Montes H.M."/>
            <person name="Almeida S.R."/>
            <person name="Stajich J.E."/>
            <person name="Lopes-Bezerra L.M."/>
            <person name="Vasconcelos A.T."/>
            <person name="Felipe M.S."/>
        </authorList>
    </citation>
    <scope>NUCLEOTIDE SEQUENCE [LARGE SCALE GENOMIC DNA]</scope>
    <source>
        <strain evidence="2 3">1099-18</strain>
    </source>
</reference>
<dbReference type="GeneID" id="27664951"/>
<evidence type="ECO:0000313" key="2">
    <source>
        <dbReference type="EMBL" id="KJR86789.1"/>
    </source>
</evidence>
<evidence type="ECO:0000256" key="1">
    <source>
        <dbReference type="SAM" id="SignalP"/>
    </source>
</evidence>
<comment type="caution">
    <text evidence="2">The sequence shown here is derived from an EMBL/GenBank/DDBJ whole genome shotgun (WGS) entry which is preliminary data.</text>
</comment>
<accession>A0A0F2MCI4</accession>
<feature type="signal peptide" evidence="1">
    <location>
        <begin position="1"/>
        <end position="18"/>
    </location>
</feature>
<dbReference type="Proteomes" id="UP000033710">
    <property type="component" value="Unassembled WGS sequence"/>
</dbReference>
<dbReference type="VEuPathDB" id="FungiDB:SPSK_02810"/>
<organism evidence="2 3">
    <name type="scientific">Sporothrix schenckii 1099-18</name>
    <dbReference type="NCBI Taxonomy" id="1397361"/>
    <lineage>
        <taxon>Eukaryota</taxon>
        <taxon>Fungi</taxon>
        <taxon>Dikarya</taxon>
        <taxon>Ascomycota</taxon>
        <taxon>Pezizomycotina</taxon>
        <taxon>Sordariomycetes</taxon>
        <taxon>Sordariomycetidae</taxon>
        <taxon>Ophiostomatales</taxon>
        <taxon>Ophiostomataceae</taxon>
        <taxon>Sporothrix</taxon>
    </lineage>
</organism>